<sequence>MLFRRLVHSTYSPTGHQKEASVRRRIIRQASRQLAASAIALTAFASAAIAAPPADAPRAAQAKQSQSGQTLTFDQIMSIGYRASKQGDFNTALINFRRALAMRPGQPYAAAAADNMAYYIQYERLSERRREISQLESRLVRAQAQKDWVCAATTLDQLTTYTQPNSLNRERLIGQRGEVSGLLDARIDSDRWSTVCAAQNPIY</sequence>
<dbReference type="InterPro" id="IPR019734">
    <property type="entry name" value="TPR_rpt"/>
</dbReference>
<protein>
    <submittedName>
        <fullName evidence="2">Uncharacterized protein</fullName>
    </submittedName>
</protein>
<proteinExistence type="predicted"/>
<dbReference type="EMBL" id="QBMC01000138">
    <property type="protein sequence ID" value="PZO12837.1"/>
    <property type="molecule type" value="Genomic_DNA"/>
</dbReference>
<reference evidence="3" key="1">
    <citation type="submission" date="2018-04" db="EMBL/GenBank/DDBJ databases">
        <authorList>
            <person name="Cornet L."/>
        </authorList>
    </citation>
    <scope>NUCLEOTIDE SEQUENCE [LARGE SCALE GENOMIC DNA]</scope>
</reference>
<organism evidence="2 3">
    <name type="scientific">Leptolyngbya foveolarum</name>
    <dbReference type="NCBI Taxonomy" id="47253"/>
    <lineage>
        <taxon>Bacteria</taxon>
        <taxon>Bacillati</taxon>
        <taxon>Cyanobacteriota</taxon>
        <taxon>Cyanophyceae</taxon>
        <taxon>Leptolyngbyales</taxon>
        <taxon>Leptolyngbyaceae</taxon>
        <taxon>Leptolyngbya group</taxon>
        <taxon>Leptolyngbya</taxon>
    </lineage>
</organism>
<evidence type="ECO:0000256" key="1">
    <source>
        <dbReference type="PROSITE-ProRule" id="PRU00339"/>
    </source>
</evidence>
<keyword evidence="1" id="KW-0802">TPR repeat</keyword>
<accession>A0A2W4U0Y3</accession>
<gene>
    <name evidence="2" type="ORF">DCF25_16945</name>
</gene>
<dbReference type="PROSITE" id="PS50005">
    <property type="entry name" value="TPR"/>
    <property type="match status" value="1"/>
</dbReference>
<dbReference type="Proteomes" id="UP000249354">
    <property type="component" value="Unassembled WGS sequence"/>
</dbReference>
<comment type="caution">
    <text evidence="2">The sequence shown here is derived from an EMBL/GenBank/DDBJ whole genome shotgun (WGS) entry which is preliminary data.</text>
</comment>
<reference evidence="2 3" key="2">
    <citation type="submission" date="2018-06" db="EMBL/GenBank/DDBJ databases">
        <title>Metagenomic assembly of (sub)arctic Cyanobacteria and their associated microbiome from non-axenic cultures.</title>
        <authorList>
            <person name="Baurain D."/>
        </authorList>
    </citation>
    <scope>NUCLEOTIDE SEQUENCE [LARGE SCALE GENOMIC DNA]</scope>
    <source>
        <strain evidence="2">ULC129bin1</strain>
    </source>
</reference>
<evidence type="ECO:0000313" key="3">
    <source>
        <dbReference type="Proteomes" id="UP000249354"/>
    </source>
</evidence>
<dbReference type="AlphaFoldDB" id="A0A2W4U0Y3"/>
<name>A0A2W4U0Y3_9CYAN</name>
<evidence type="ECO:0000313" key="2">
    <source>
        <dbReference type="EMBL" id="PZO12837.1"/>
    </source>
</evidence>
<feature type="repeat" description="TPR" evidence="1">
    <location>
        <begin position="73"/>
        <end position="106"/>
    </location>
</feature>